<proteinExistence type="inferred from homology"/>
<evidence type="ECO:0000256" key="4">
    <source>
        <dbReference type="ARBA" id="ARBA00022490"/>
    </source>
</evidence>
<dbReference type="PANTHER" id="PTHR30075">
    <property type="entry name" value="GLYCYL-TRNA SYNTHETASE"/>
    <property type="match status" value="1"/>
</dbReference>
<evidence type="ECO:0000256" key="8">
    <source>
        <dbReference type="ARBA" id="ARBA00022917"/>
    </source>
</evidence>
<evidence type="ECO:0000256" key="2">
    <source>
        <dbReference type="ARBA" id="ARBA00008226"/>
    </source>
</evidence>
<organism evidence="13 14">
    <name type="scientific">Paracidovorax citrulli</name>
    <name type="common">Acidovorax citrulli</name>
    <dbReference type="NCBI Taxonomy" id="80869"/>
    <lineage>
        <taxon>Bacteria</taxon>
        <taxon>Pseudomonadati</taxon>
        <taxon>Pseudomonadota</taxon>
        <taxon>Betaproteobacteria</taxon>
        <taxon>Burkholderiales</taxon>
        <taxon>Comamonadaceae</taxon>
        <taxon>Paracidovorax</taxon>
    </lineage>
</organism>
<keyword evidence="5 11" id="KW-0436">Ligase</keyword>
<evidence type="ECO:0000313" key="13">
    <source>
        <dbReference type="EMBL" id="WIY49625.1"/>
    </source>
</evidence>
<dbReference type="NCBIfam" id="TIGR00211">
    <property type="entry name" value="glyS"/>
    <property type="match status" value="1"/>
</dbReference>
<dbReference type="Proteomes" id="UP001242732">
    <property type="component" value="Chromosome"/>
</dbReference>
<evidence type="ECO:0000256" key="10">
    <source>
        <dbReference type="ARBA" id="ARBA00047937"/>
    </source>
</evidence>
<keyword evidence="7 11" id="KW-0067">ATP-binding</keyword>
<feature type="domain" description="DALR anticodon binding" evidence="12">
    <location>
        <begin position="599"/>
        <end position="696"/>
    </location>
</feature>
<dbReference type="RefSeq" id="WP_011797192.1">
    <property type="nucleotide sequence ID" value="NZ_CP023687.1"/>
</dbReference>
<keyword evidence="8 11" id="KW-0648">Protein biosynthesis</keyword>
<keyword evidence="9 11" id="KW-0030">Aminoacyl-tRNA synthetase</keyword>
<comment type="catalytic activity">
    <reaction evidence="10 11">
        <text>tRNA(Gly) + glycine + ATP = glycyl-tRNA(Gly) + AMP + diphosphate</text>
        <dbReference type="Rhea" id="RHEA:16013"/>
        <dbReference type="Rhea" id="RHEA-COMP:9664"/>
        <dbReference type="Rhea" id="RHEA-COMP:9683"/>
        <dbReference type="ChEBI" id="CHEBI:30616"/>
        <dbReference type="ChEBI" id="CHEBI:33019"/>
        <dbReference type="ChEBI" id="CHEBI:57305"/>
        <dbReference type="ChEBI" id="CHEBI:78442"/>
        <dbReference type="ChEBI" id="CHEBI:78522"/>
        <dbReference type="ChEBI" id="CHEBI:456215"/>
        <dbReference type="EC" id="6.1.1.14"/>
    </reaction>
</comment>
<name>A0ABY9AS61_PARCI</name>
<comment type="subcellular location">
    <subcellularLocation>
        <location evidence="1 11">Cytoplasm</location>
    </subcellularLocation>
</comment>
<dbReference type="EMBL" id="CP127363">
    <property type="protein sequence ID" value="WIY49625.1"/>
    <property type="molecule type" value="Genomic_DNA"/>
</dbReference>
<evidence type="ECO:0000256" key="11">
    <source>
        <dbReference type="HAMAP-Rule" id="MF_00255"/>
    </source>
</evidence>
<dbReference type="PROSITE" id="PS50861">
    <property type="entry name" value="AA_TRNA_LIGASE_II_GLYAB"/>
    <property type="match status" value="1"/>
</dbReference>
<dbReference type="PANTHER" id="PTHR30075:SF2">
    <property type="entry name" value="GLYCINE--TRNA LIGASE, CHLOROPLASTIC_MITOCHONDRIAL 2"/>
    <property type="match status" value="1"/>
</dbReference>
<evidence type="ECO:0000256" key="9">
    <source>
        <dbReference type="ARBA" id="ARBA00023146"/>
    </source>
</evidence>
<evidence type="ECO:0000259" key="12">
    <source>
        <dbReference type="Pfam" id="PF05746"/>
    </source>
</evidence>
<dbReference type="PRINTS" id="PR01045">
    <property type="entry name" value="TRNASYNTHGB"/>
</dbReference>
<dbReference type="EC" id="6.1.1.14" evidence="11"/>
<dbReference type="HAMAP" id="MF_00255">
    <property type="entry name" value="Gly_tRNA_synth_beta"/>
    <property type="match status" value="1"/>
</dbReference>
<dbReference type="InterPro" id="IPR008909">
    <property type="entry name" value="DALR_anticod-bd"/>
</dbReference>
<dbReference type="GO" id="GO:0004820">
    <property type="term" value="F:glycine-tRNA ligase activity"/>
    <property type="evidence" value="ECO:0007669"/>
    <property type="project" value="UniProtKB-EC"/>
</dbReference>
<dbReference type="InterPro" id="IPR006194">
    <property type="entry name" value="Gly-tRNA-synth_heterodimer"/>
</dbReference>
<comment type="similarity">
    <text evidence="2 11">Belongs to the class-II aminoacyl-tRNA synthetase family.</text>
</comment>
<evidence type="ECO:0000256" key="7">
    <source>
        <dbReference type="ARBA" id="ARBA00022840"/>
    </source>
</evidence>
<evidence type="ECO:0000256" key="1">
    <source>
        <dbReference type="ARBA" id="ARBA00004496"/>
    </source>
</evidence>
<keyword evidence="6 11" id="KW-0547">Nucleotide-binding</keyword>
<accession>A0ABY9AS61</accession>
<evidence type="ECO:0000256" key="6">
    <source>
        <dbReference type="ARBA" id="ARBA00022741"/>
    </source>
</evidence>
<keyword evidence="4 11" id="KW-0963">Cytoplasm</keyword>
<sequence length="708" mass="75937">MTHPNLLVELFVEELPPKALQKLGDAFAGVLLAQLQAQGLASAASRVTAYASPRRLAAHVTEVAPQAADKAVSQKLMPVTVGLDASGNATPALLKKLAALGADASAVPGLRRAPDGKAEALFLDSTVRGATLSEGLQKALQESVAKLPIPKVMRYQLSSGCEQPGWTSVSFVRPAHGLVALHGTEVLLSVSVLGLTAGNATHGHRFEAAVDPVVIRSADTYAQQLAEEGAVIAAFADRRAEIARQLQAAAEQVGGGVRPIQDDALLDEVTALVERPNVLVCEFEKQFLDVPQECLILTMKANQKYFPLLDAEGRLTHRFLVVSNIRPDDASAVVGGNERVVRPRLADAKFFFDQDRKKTLESRVASLAKVVYHNQLGTQGERVERVRAIARAIAQQIGDVELARQADQAAQLAKADLVTDMVGEFPELQGTMGRYYAQADGLPAEVADAIEDHYKPRFAGDTLPRGDVGVVVALADKLETLVGMFGIGNLPTGDRDPFALRRHALGVIRMLVEKELPLDLETLLHSALPAFGDKIQDPTASLADFIYDRLAGSLREQGYSAQEVDAVLALRPQRLALVGKQLAAVRAFAALPEAPALAAANKRVTNILKKAGDVDAHVNPDLLREQAEKDLYAALQRFVPEADALFAAGDYTGSLQTLAVLRAPVDAFFDDVMVNAEELDLRLNRQGLLQSLHVAMNRVADLSRLAVA</sequence>
<evidence type="ECO:0000256" key="5">
    <source>
        <dbReference type="ARBA" id="ARBA00022598"/>
    </source>
</evidence>
<dbReference type="Pfam" id="PF02092">
    <property type="entry name" value="tRNA_synt_2f"/>
    <property type="match status" value="1"/>
</dbReference>
<dbReference type="Pfam" id="PF05746">
    <property type="entry name" value="DALR_1"/>
    <property type="match status" value="1"/>
</dbReference>
<gene>
    <name evidence="11 13" type="primary">glyS</name>
    <name evidence="13" type="ORF">QRO08_03375</name>
</gene>
<keyword evidence="14" id="KW-1185">Reference proteome</keyword>
<dbReference type="SUPFAM" id="SSF109604">
    <property type="entry name" value="HD-domain/PDEase-like"/>
    <property type="match status" value="1"/>
</dbReference>
<comment type="subunit">
    <text evidence="3 11">Tetramer of two alpha and two beta subunits.</text>
</comment>
<protein>
    <recommendedName>
        <fullName evidence="11">Glycine--tRNA ligase beta subunit</fullName>
        <ecNumber evidence="11">6.1.1.14</ecNumber>
    </recommendedName>
    <alternativeName>
        <fullName evidence="11">Glycyl-tRNA synthetase beta subunit</fullName>
        <shortName evidence="11">GlyRS</shortName>
    </alternativeName>
</protein>
<evidence type="ECO:0000256" key="3">
    <source>
        <dbReference type="ARBA" id="ARBA00011209"/>
    </source>
</evidence>
<reference evidence="13 14" key="1">
    <citation type="submission" date="2023-06" db="EMBL/GenBank/DDBJ databases">
        <authorList>
            <person name="Ham H."/>
            <person name="Park D.S."/>
        </authorList>
    </citation>
    <scope>NUCLEOTIDE SEQUENCE [LARGE SCALE GENOMIC DNA]</scope>
    <source>
        <strain evidence="13 14">KACC 17005</strain>
    </source>
</reference>
<evidence type="ECO:0000313" key="14">
    <source>
        <dbReference type="Proteomes" id="UP001242732"/>
    </source>
</evidence>
<dbReference type="InterPro" id="IPR015944">
    <property type="entry name" value="Gly-tRNA-synth_bsu"/>
</dbReference>